<organism evidence="1 2">
    <name type="scientific">Planotetraspora thailandica</name>
    <dbReference type="NCBI Taxonomy" id="487172"/>
    <lineage>
        <taxon>Bacteria</taxon>
        <taxon>Bacillati</taxon>
        <taxon>Actinomycetota</taxon>
        <taxon>Actinomycetes</taxon>
        <taxon>Streptosporangiales</taxon>
        <taxon>Streptosporangiaceae</taxon>
        <taxon>Planotetraspora</taxon>
    </lineage>
</organism>
<sequence length="105" mass="11556">MLSCREIFLLKAGSDRYFARCTVLRRMPHSFSAAARVFCREAADHLPTISKAVAWPYISDPAIRSRSAPPSYAAAVERCLTGAGIVKSFARICRISPGDFPACFE</sequence>
<accession>A0A8J3XTF7</accession>
<dbReference type="EMBL" id="BOOR01000004">
    <property type="protein sequence ID" value="GII52100.1"/>
    <property type="molecule type" value="Genomic_DNA"/>
</dbReference>
<name>A0A8J3XTF7_9ACTN</name>
<keyword evidence="2" id="KW-1185">Reference proteome</keyword>
<gene>
    <name evidence="1" type="ORF">Pth03_04890</name>
</gene>
<dbReference type="Proteomes" id="UP000605992">
    <property type="component" value="Unassembled WGS sequence"/>
</dbReference>
<dbReference type="AlphaFoldDB" id="A0A8J3XTF7"/>
<comment type="caution">
    <text evidence="1">The sequence shown here is derived from an EMBL/GenBank/DDBJ whole genome shotgun (WGS) entry which is preliminary data.</text>
</comment>
<evidence type="ECO:0000313" key="2">
    <source>
        <dbReference type="Proteomes" id="UP000605992"/>
    </source>
</evidence>
<protein>
    <submittedName>
        <fullName evidence="1">Uncharacterized protein</fullName>
    </submittedName>
</protein>
<reference evidence="1" key="1">
    <citation type="submission" date="2021-01" db="EMBL/GenBank/DDBJ databases">
        <title>Whole genome shotgun sequence of Planotetraspora thailandica NBRC 104271.</title>
        <authorList>
            <person name="Komaki H."/>
            <person name="Tamura T."/>
        </authorList>
    </citation>
    <scope>NUCLEOTIDE SEQUENCE</scope>
    <source>
        <strain evidence="1">NBRC 104271</strain>
    </source>
</reference>
<evidence type="ECO:0000313" key="1">
    <source>
        <dbReference type="EMBL" id="GII52100.1"/>
    </source>
</evidence>
<proteinExistence type="predicted"/>